<protein>
    <submittedName>
        <fullName evidence="2">Uncharacterized protein</fullName>
    </submittedName>
</protein>
<dbReference type="InParanoid" id="A0A0Q9WGK8"/>
<sequence>MKINWQTFPKLFVVLPVLHYALSLFMQSESEEHKRRKEQEKASAKDVTIARLMQNEGQK</sequence>
<dbReference type="OrthoDB" id="7862828at2759"/>
<accession>A0A0Q9WGK8</accession>
<organism evidence="2 3">
    <name type="scientific">Drosophila virilis</name>
    <name type="common">Fruit fly</name>
    <dbReference type="NCBI Taxonomy" id="7244"/>
    <lineage>
        <taxon>Eukaryota</taxon>
        <taxon>Metazoa</taxon>
        <taxon>Ecdysozoa</taxon>
        <taxon>Arthropoda</taxon>
        <taxon>Hexapoda</taxon>
        <taxon>Insecta</taxon>
        <taxon>Pterygota</taxon>
        <taxon>Neoptera</taxon>
        <taxon>Endopterygota</taxon>
        <taxon>Diptera</taxon>
        <taxon>Brachycera</taxon>
        <taxon>Muscomorpha</taxon>
        <taxon>Ephydroidea</taxon>
        <taxon>Drosophilidae</taxon>
        <taxon>Drosophila</taxon>
    </lineage>
</organism>
<dbReference type="EMBL" id="CH940650">
    <property type="protein sequence ID" value="KRF83689.1"/>
    <property type="molecule type" value="Genomic_DNA"/>
</dbReference>
<dbReference type="KEGG" id="dvi:26531677"/>
<feature type="signal peptide" evidence="1">
    <location>
        <begin position="1"/>
        <end position="23"/>
    </location>
</feature>
<dbReference type="AlphaFoldDB" id="A0A0Q9WGK8"/>
<evidence type="ECO:0000256" key="1">
    <source>
        <dbReference type="SAM" id="SignalP"/>
    </source>
</evidence>
<dbReference type="Proteomes" id="UP000008792">
    <property type="component" value="Unassembled WGS sequence"/>
</dbReference>
<gene>
    <name evidence="2" type="primary">Dvir\GJ26907</name>
    <name evidence="2" type="ORF">Dvir_GJ26907</name>
</gene>
<feature type="chain" id="PRO_5006386786" evidence="1">
    <location>
        <begin position="24"/>
        <end position="59"/>
    </location>
</feature>
<reference evidence="2 3" key="1">
    <citation type="journal article" date="2007" name="Nature">
        <title>Evolution of genes and genomes on the Drosophila phylogeny.</title>
        <authorList>
            <consortium name="Drosophila 12 Genomes Consortium"/>
            <person name="Clark A.G."/>
            <person name="Eisen M.B."/>
            <person name="Smith D.R."/>
            <person name="Bergman C.M."/>
            <person name="Oliver B."/>
            <person name="Markow T.A."/>
            <person name="Kaufman T.C."/>
            <person name="Kellis M."/>
            <person name="Gelbart W."/>
            <person name="Iyer V.N."/>
            <person name="Pollard D.A."/>
            <person name="Sackton T.B."/>
            <person name="Larracuente A.M."/>
            <person name="Singh N.D."/>
            <person name="Abad J.P."/>
            <person name="Abt D.N."/>
            <person name="Adryan B."/>
            <person name="Aguade M."/>
            <person name="Akashi H."/>
            <person name="Anderson W.W."/>
            <person name="Aquadro C.F."/>
            <person name="Ardell D.H."/>
            <person name="Arguello R."/>
            <person name="Artieri C.G."/>
            <person name="Barbash D.A."/>
            <person name="Barker D."/>
            <person name="Barsanti P."/>
            <person name="Batterham P."/>
            <person name="Batzoglou S."/>
            <person name="Begun D."/>
            <person name="Bhutkar A."/>
            <person name="Blanco E."/>
            <person name="Bosak S.A."/>
            <person name="Bradley R.K."/>
            <person name="Brand A.D."/>
            <person name="Brent M.R."/>
            <person name="Brooks A.N."/>
            <person name="Brown R.H."/>
            <person name="Butlin R.K."/>
            <person name="Caggese C."/>
            <person name="Calvi B.R."/>
            <person name="Bernardo de Carvalho A."/>
            <person name="Caspi A."/>
            <person name="Castrezana S."/>
            <person name="Celniker S.E."/>
            <person name="Chang J.L."/>
            <person name="Chapple C."/>
            <person name="Chatterji S."/>
            <person name="Chinwalla A."/>
            <person name="Civetta A."/>
            <person name="Clifton S.W."/>
            <person name="Comeron J.M."/>
            <person name="Costello J.C."/>
            <person name="Coyne J.A."/>
            <person name="Daub J."/>
            <person name="David R.G."/>
            <person name="Delcher A.L."/>
            <person name="Delehaunty K."/>
            <person name="Do C.B."/>
            <person name="Ebling H."/>
            <person name="Edwards K."/>
            <person name="Eickbush T."/>
            <person name="Evans J.D."/>
            <person name="Filipski A."/>
            <person name="Findeiss S."/>
            <person name="Freyhult E."/>
            <person name="Fulton L."/>
            <person name="Fulton R."/>
            <person name="Garcia A.C."/>
            <person name="Gardiner A."/>
            <person name="Garfield D.A."/>
            <person name="Garvin B.E."/>
            <person name="Gibson G."/>
            <person name="Gilbert D."/>
            <person name="Gnerre S."/>
            <person name="Godfrey J."/>
            <person name="Good R."/>
            <person name="Gotea V."/>
            <person name="Gravely B."/>
            <person name="Greenberg A.J."/>
            <person name="Griffiths-Jones S."/>
            <person name="Gross S."/>
            <person name="Guigo R."/>
            <person name="Gustafson E.A."/>
            <person name="Haerty W."/>
            <person name="Hahn M.W."/>
            <person name="Halligan D.L."/>
            <person name="Halpern A.L."/>
            <person name="Halter G.M."/>
            <person name="Han M.V."/>
            <person name="Heger A."/>
            <person name="Hillier L."/>
            <person name="Hinrichs A.S."/>
            <person name="Holmes I."/>
            <person name="Hoskins R.A."/>
            <person name="Hubisz M.J."/>
            <person name="Hultmark D."/>
            <person name="Huntley M.A."/>
            <person name="Jaffe D.B."/>
            <person name="Jagadeeshan S."/>
            <person name="Jeck W.R."/>
            <person name="Johnson J."/>
            <person name="Jones C.D."/>
            <person name="Jordan W.C."/>
            <person name="Karpen G.H."/>
            <person name="Kataoka E."/>
            <person name="Keightley P.D."/>
            <person name="Kheradpour P."/>
            <person name="Kirkness E.F."/>
            <person name="Koerich L.B."/>
            <person name="Kristiansen K."/>
            <person name="Kudrna D."/>
            <person name="Kulathinal R.J."/>
            <person name="Kumar S."/>
            <person name="Kwok R."/>
            <person name="Lander E."/>
            <person name="Langley C.H."/>
            <person name="Lapoint R."/>
            <person name="Lazzaro B.P."/>
            <person name="Lee S.J."/>
            <person name="Levesque L."/>
            <person name="Li R."/>
            <person name="Lin C.F."/>
            <person name="Lin M.F."/>
            <person name="Lindblad-Toh K."/>
            <person name="Llopart A."/>
            <person name="Long M."/>
            <person name="Low L."/>
            <person name="Lozovsky E."/>
            <person name="Lu J."/>
            <person name="Luo M."/>
            <person name="Machado C.A."/>
            <person name="Makalowski W."/>
            <person name="Marzo M."/>
            <person name="Matsuda M."/>
            <person name="Matzkin L."/>
            <person name="McAllister B."/>
            <person name="McBride C.S."/>
            <person name="McKernan B."/>
            <person name="McKernan K."/>
            <person name="Mendez-Lago M."/>
            <person name="Minx P."/>
            <person name="Mollenhauer M.U."/>
            <person name="Montooth K."/>
            <person name="Mount S.M."/>
            <person name="Mu X."/>
            <person name="Myers E."/>
            <person name="Negre B."/>
            <person name="Newfeld S."/>
            <person name="Nielsen R."/>
            <person name="Noor M.A."/>
            <person name="O'Grady P."/>
            <person name="Pachter L."/>
            <person name="Papaceit M."/>
            <person name="Parisi M.J."/>
            <person name="Parisi M."/>
            <person name="Parts L."/>
            <person name="Pedersen J.S."/>
            <person name="Pesole G."/>
            <person name="Phillippy A.M."/>
            <person name="Ponting C.P."/>
            <person name="Pop M."/>
            <person name="Porcelli D."/>
            <person name="Powell J.R."/>
            <person name="Prohaska S."/>
            <person name="Pruitt K."/>
            <person name="Puig M."/>
            <person name="Quesneville H."/>
            <person name="Ram K.R."/>
            <person name="Rand D."/>
            <person name="Rasmussen M.D."/>
            <person name="Reed L.K."/>
            <person name="Reenan R."/>
            <person name="Reily A."/>
            <person name="Remington K.A."/>
            <person name="Rieger T.T."/>
            <person name="Ritchie M.G."/>
            <person name="Robin C."/>
            <person name="Rogers Y.H."/>
            <person name="Rohde C."/>
            <person name="Rozas J."/>
            <person name="Rubenfield M.J."/>
            <person name="Ruiz A."/>
            <person name="Russo S."/>
            <person name="Salzberg S.L."/>
            <person name="Sanchez-Gracia A."/>
            <person name="Saranga D.J."/>
            <person name="Sato H."/>
            <person name="Schaeffer S.W."/>
            <person name="Schatz M.C."/>
            <person name="Schlenke T."/>
            <person name="Schwartz R."/>
            <person name="Segarra C."/>
            <person name="Singh R.S."/>
            <person name="Sirot L."/>
            <person name="Sirota M."/>
            <person name="Sisneros N.B."/>
            <person name="Smith C.D."/>
            <person name="Smith T.F."/>
            <person name="Spieth J."/>
            <person name="Stage D.E."/>
            <person name="Stark A."/>
            <person name="Stephan W."/>
            <person name="Strausberg R.L."/>
            <person name="Strempel S."/>
            <person name="Sturgill D."/>
            <person name="Sutton G."/>
            <person name="Sutton G.G."/>
            <person name="Tao W."/>
            <person name="Teichmann S."/>
            <person name="Tobari Y.N."/>
            <person name="Tomimura Y."/>
            <person name="Tsolas J.M."/>
            <person name="Valente V.L."/>
            <person name="Venter E."/>
            <person name="Venter J.C."/>
            <person name="Vicario S."/>
            <person name="Vieira F.G."/>
            <person name="Vilella A.J."/>
            <person name="Villasante A."/>
            <person name="Walenz B."/>
            <person name="Wang J."/>
            <person name="Wasserman M."/>
            <person name="Watts T."/>
            <person name="Wilson D."/>
            <person name="Wilson R.K."/>
            <person name="Wing R.A."/>
            <person name="Wolfner M.F."/>
            <person name="Wong A."/>
            <person name="Wong G.K."/>
            <person name="Wu C.I."/>
            <person name="Wu G."/>
            <person name="Yamamoto D."/>
            <person name="Yang H.P."/>
            <person name="Yang S.P."/>
            <person name="Yorke J.A."/>
            <person name="Yoshida K."/>
            <person name="Zdobnov E."/>
            <person name="Zhang P."/>
            <person name="Zhang Y."/>
            <person name="Zimin A.V."/>
            <person name="Baldwin J."/>
            <person name="Abdouelleil A."/>
            <person name="Abdulkadir J."/>
            <person name="Abebe A."/>
            <person name="Abera B."/>
            <person name="Abreu J."/>
            <person name="Acer S.C."/>
            <person name="Aftuck L."/>
            <person name="Alexander A."/>
            <person name="An P."/>
            <person name="Anderson E."/>
            <person name="Anderson S."/>
            <person name="Arachi H."/>
            <person name="Azer M."/>
            <person name="Bachantsang P."/>
            <person name="Barry A."/>
            <person name="Bayul T."/>
            <person name="Berlin A."/>
            <person name="Bessette D."/>
            <person name="Bloom T."/>
            <person name="Blye J."/>
            <person name="Boguslavskiy L."/>
            <person name="Bonnet C."/>
            <person name="Boukhgalter B."/>
            <person name="Bourzgui I."/>
            <person name="Brown A."/>
            <person name="Cahill P."/>
            <person name="Channer S."/>
            <person name="Cheshatsang Y."/>
            <person name="Chuda L."/>
            <person name="Citroen M."/>
            <person name="Collymore A."/>
            <person name="Cooke P."/>
            <person name="Costello M."/>
            <person name="D'Aco K."/>
            <person name="Daza R."/>
            <person name="De Haan G."/>
            <person name="DeGray S."/>
            <person name="DeMaso C."/>
            <person name="Dhargay N."/>
            <person name="Dooley K."/>
            <person name="Dooley E."/>
            <person name="Doricent M."/>
            <person name="Dorje P."/>
            <person name="Dorjee K."/>
            <person name="Dupes A."/>
            <person name="Elong R."/>
            <person name="Falk J."/>
            <person name="Farina A."/>
            <person name="Faro S."/>
            <person name="Ferguson D."/>
            <person name="Fisher S."/>
            <person name="Foley C.D."/>
            <person name="Franke A."/>
            <person name="Friedrich D."/>
            <person name="Gadbois L."/>
            <person name="Gearin G."/>
            <person name="Gearin C.R."/>
            <person name="Giannoukos G."/>
            <person name="Goode T."/>
            <person name="Graham J."/>
            <person name="Grandbois E."/>
            <person name="Grewal S."/>
            <person name="Gyaltsen K."/>
            <person name="Hafez N."/>
            <person name="Hagos B."/>
            <person name="Hall J."/>
            <person name="Henson C."/>
            <person name="Hollinger A."/>
            <person name="Honan T."/>
            <person name="Huard M.D."/>
            <person name="Hughes L."/>
            <person name="Hurhula B."/>
            <person name="Husby M.E."/>
            <person name="Kamat A."/>
            <person name="Kanga B."/>
            <person name="Kashin S."/>
            <person name="Khazanovich D."/>
            <person name="Kisner P."/>
            <person name="Lance K."/>
            <person name="Lara M."/>
            <person name="Lee W."/>
            <person name="Lennon N."/>
            <person name="Letendre F."/>
            <person name="LeVine R."/>
            <person name="Lipovsky A."/>
            <person name="Liu X."/>
            <person name="Liu J."/>
            <person name="Liu S."/>
            <person name="Lokyitsang T."/>
            <person name="Lokyitsang Y."/>
            <person name="Lubonja R."/>
            <person name="Lui A."/>
            <person name="MacDonald P."/>
            <person name="Magnisalis V."/>
            <person name="Maru K."/>
            <person name="Matthews C."/>
            <person name="McCusker W."/>
            <person name="McDonough S."/>
            <person name="Mehta T."/>
            <person name="Meldrim J."/>
            <person name="Meneus L."/>
            <person name="Mihai O."/>
            <person name="Mihalev A."/>
            <person name="Mihova T."/>
            <person name="Mittelman R."/>
            <person name="Mlenga V."/>
            <person name="Montmayeur A."/>
            <person name="Mulrain L."/>
            <person name="Navidi A."/>
            <person name="Naylor J."/>
            <person name="Negash T."/>
            <person name="Nguyen T."/>
            <person name="Nguyen N."/>
            <person name="Nicol R."/>
            <person name="Norbu C."/>
            <person name="Norbu N."/>
            <person name="Novod N."/>
            <person name="O'Neill B."/>
            <person name="Osman S."/>
            <person name="Markiewicz E."/>
            <person name="Oyono O.L."/>
            <person name="Patti C."/>
            <person name="Phunkhang P."/>
            <person name="Pierre F."/>
            <person name="Priest M."/>
            <person name="Raghuraman S."/>
            <person name="Rege F."/>
            <person name="Reyes R."/>
            <person name="Rise C."/>
            <person name="Rogov P."/>
            <person name="Ross K."/>
            <person name="Ryan E."/>
            <person name="Settipalli S."/>
            <person name="Shea T."/>
            <person name="Sherpa N."/>
            <person name="Shi L."/>
            <person name="Shih D."/>
            <person name="Sparrow T."/>
            <person name="Spaulding J."/>
            <person name="Stalker J."/>
            <person name="Stange-Thomann N."/>
            <person name="Stavropoulos S."/>
            <person name="Stone C."/>
            <person name="Strader C."/>
            <person name="Tesfaye S."/>
            <person name="Thomson T."/>
            <person name="Thoulutsang Y."/>
            <person name="Thoulutsang D."/>
            <person name="Topham K."/>
            <person name="Topping I."/>
            <person name="Tsamla T."/>
            <person name="Vassiliev H."/>
            <person name="Vo A."/>
            <person name="Wangchuk T."/>
            <person name="Wangdi T."/>
            <person name="Weiand M."/>
            <person name="Wilkinson J."/>
            <person name="Wilson A."/>
            <person name="Yadav S."/>
            <person name="Young G."/>
            <person name="Yu Q."/>
            <person name="Zembek L."/>
            <person name="Zhong D."/>
            <person name="Zimmer A."/>
            <person name="Zwirko Z."/>
            <person name="Jaffe D.B."/>
            <person name="Alvarez P."/>
            <person name="Brockman W."/>
            <person name="Butler J."/>
            <person name="Chin C."/>
            <person name="Gnerre S."/>
            <person name="Grabherr M."/>
            <person name="Kleber M."/>
            <person name="Mauceli E."/>
            <person name="MacCallum I."/>
        </authorList>
    </citation>
    <scope>NUCLEOTIDE SEQUENCE [LARGE SCALE GENOMIC DNA]</scope>
    <source>
        <strain evidence="3">Tucson 15010-1051.87</strain>
    </source>
</reference>
<evidence type="ECO:0000313" key="2">
    <source>
        <dbReference type="EMBL" id="KRF83689.1"/>
    </source>
</evidence>
<keyword evidence="3" id="KW-1185">Reference proteome</keyword>
<name>A0A0Q9WGK8_DROVI</name>
<proteinExistence type="predicted"/>
<evidence type="ECO:0000313" key="3">
    <source>
        <dbReference type="Proteomes" id="UP000008792"/>
    </source>
</evidence>
<keyword evidence="1" id="KW-0732">Signal</keyword>